<keyword evidence="3" id="KW-1185">Reference proteome</keyword>
<dbReference type="GO" id="GO:0016514">
    <property type="term" value="C:SWI/SNF complex"/>
    <property type="evidence" value="ECO:0007669"/>
    <property type="project" value="InterPro"/>
</dbReference>
<feature type="compositionally biased region" description="Polar residues" evidence="1">
    <location>
        <begin position="156"/>
        <end position="184"/>
    </location>
</feature>
<dbReference type="GO" id="GO:0006338">
    <property type="term" value="P:chromatin remodeling"/>
    <property type="evidence" value="ECO:0007669"/>
    <property type="project" value="InterPro"/>
</dbReference>
<evidence type="ECO:0000256" key="1">
    <source>
        <dbReference type="SAM" id="MobiDB-lite"/>
    </source>
</evidence>
<accession>A0AAV5QJS1</accession>
<organism evidence="2 3">
    <name type="scientific">Saccharomycopsis crataegensis</name>
    <dbReference type="NCBI Taxonomy" id="43959"/>
    <lineage>
        <taxon>Eukaryota</taxon>
        <taxon>Fungi</taxon>
        <taxon>Dikarya</taxon>
        <taxon>Ascomycota</taxon>
        <taxon>Saccharomycotina</taxon>
        <taxon>Saccharomycetes</taxon>
        <taxon>Saccharomycopsidaceae</taxon>
        <taxon>Saccharomycopsis</taxon>
    </lineage>
</organism>
<comment type="caution">
    <text evidence="2">The sequence shown here is derived from an EMBL/GenBank/DDBJ whole genome shotgun (WGS) entry which is preliminary data.</text>
</comment>
<sequence length="235" mass="25240">MTARRSLYGQSLIRNASNISFGTPTAEPIEHYFQPTLINPSKPADEEEDKNALANGHSIHGSNVSLSSMNGKPETINNSPKYSFKVLSWVPHSKPYSVSDCDEDDILDIKQIITDKEAEDTAIDAALANKNDSNALSAADIRGAVGVEEGISGLSASTDNATRAKEQQNNTEESTAPTEVSSASEPIVQDEVSNNPAGSEVDGTEKKEPELQESEVKKVEEPTKDIQPGDVQINT</sequence>
<feature type="region of interest" description="Disordered" evidence="1">
    <location>
        <begin position="156"/>
        <end position="235"/>
    </location>
</feature>
<evidence type="ECO:0000313" key="2">
    <source>
        <dbReference type="EMBL" id="GMM34864.1"/>
    </source>
</evidence>
<dbReference type="Pfam" id="PF09510">
    <property type="entry name" value="Rtt102p"/>
    <property type="match status" value="1"/>
</dbReference>
<feature type="compositionally biased region" description="Basic and acidic residues" evidence="1">
    <location>
        <begin position="203"/>
        <end position="224"/>
    </location>
</feature>
<gene>
    <name evidence="2" type="ORF">DASC09_021890</name>
</gene>
<dbReference type="EMBL" id="BTFZ01000004">
    <property type="protein sequence ID" value="GMM34864.1"/>
    <property type="molecule type" value="Genomic_DNA"/>
</dbReference>
<dbReference type="Proteomes" id="UP001360560">
    <property type="component" value="Unassembled WGS sequence"/>
</dbReference>
<dbReference type="RefSeq" id="XP_064851864.1">
    <property type="nucleotide sequence ID" value="XM_064995792.1"/>
</dbReference>
<dbReference type="InterPro" id="IPR018304">
    <property type="entry name" value="Rtt102"/>
</dbReference>
<evidence type="ECO:0000313" key="3">
    <source>
        <dbReference type="Proteomes" id="UP001360560"/>
    </source>
</evidence>
<proteinExistence type="predicted"/>
<reference evidence="2 3" key="1">
    <citation type="journal article" date="2023" name="Elife">
        <title>Identification of key yeast species and microbe-microbe interactions impacting larval growth of Drosophila in the wild.</title>
        <authorList>
            <person name="Mure A."/>
            <person name="Sugiura Y."/>
            <person name="Maeda R."/>
            <person name="Honda K."/>
            <person name="Sakurai N."/>
            <person name="Takahashi Y."/>
            <person name="Watada M."/>
            <person name="Katoh T."/>
            <person name="Gotoh A."/>
            <person name="Gotoh Y."/>
            <person name="Taniguchi I."/>
            <person name="Nakamura K."/>
            <person name="Hayashi T."/>
            <person name="Katayama T."/>
            <person name="Uemura T."/>
            <person name="Hattori Y."/>
        </authorList>
    </citation>
    <scope>NUCLEOTIDE SEQUENCE [LARGE SCALE GENOMIC DNA]</scope>
    <source>
        <strain evidence="2 3">SC-9</strain>
    </source>
</reference>
<name>A0AAV5QJS1_9ASCO</name>
<dbReference type="GeneID" id="90072843"/>
<protein>
    <submittedName>
        <fullName evidence="2">Uncharacterized protein</fullName>
    </submittedName>
</protein>
<dbReference type="GO" id="GO:0016586">
    <property type="term" value="C:RSC-type complex"/>
    <property type="evidence" value="ECO:0007669"/>
    <property type="project" value="InterPro"/>
</dbReference>
<dbReference type="AlphaFoldDB" id="A0AAV5QJS1"/>